<name>A0AAX2DCC1_9PSED</name>
<dbReference type="InterPro" id="IPR011051">
    <property type="entry name" value="RmlC_Cupin_sf"/>
</dbReference>
<dbReference type="PANTHER" id="PTHR46797">
    <property type="entry name" value="HTH-TYPE TRANSCRIPTIONAL REGULATOR"/>
    <property type="match status" value="1"/>
</dbReference>
<reference evidence="5 6" key="1">
    <citation type="submission" date="2016-10" db="EMBL/GenBank/DDBJ databases">
        <authorList>
            <person name="Varghese N."/>
            <person name="Submissions S."/>
        </authorList>
    </citation>
    <scope>NUCLEOTIDE SEQUENCE [LARGE SCALE GENOMIC DNA]</scope>
    <source>
        <strain evidence="5 6">DSM 16733</strain>
    </source>
</reference>
<dbReference type="GO" id="GO:0003677">
    <property type="term" value="F:DNA binding"/>
    <property type="evidence" value="ECO:0007669"/>
    <property type="project" value="UniProtKB-KW"/>
</dbReference>
<dbReference type="InterPro" id="IPR010982">
    <property type="entry name" value="Lambda_DNA-bd_dom_sf"/>
</dbReference>
<dbReference type="AlphaFoldDB" id="A0AAX2DCC1"/>
<sequence>MSHAVHKENGQRASVLQHVSQNVRRLRHAAQLSQTALAQLSGVSRRMLVAIEAGEKNVSLSTLDRVAEALDVAFSDLIQAPDARDPSRINELAWAGAIPGSKAVLLAKANASREVELWEWRLEPGEHYASEPDNDGWSVQLYVFEGCLTVLLGDEERRIGSGEFFMFASNQPHAYRNEGPVAVRFVRNVVI</sequence>
<dbReference type="Gene3D" id="2.60.120.10">
    <property type="entry name" value="Jelly Rolls"/>
    <property type="match status" value="1"/>
</dbReference>
<dbReference type="SMART" id="SM00530">
    <property type="entry name" value="HTH_XRE"/>
    <property type="match status" value="1"/>
</dbReference>
<dbReference type="InterPro" id="IPR050807">
    <property type="entry name" value="TransReg_Diox_bact_type"/>
</dbReference>
<feature type="domain" description="HTH cro/C1-type" evidence="4">
    <location>
        <begin position="23"/>
        <end position="77"/>
    </location>
</feature>
<dbReference type="Pfam" id="PF07883">
    <property type="entry name" value="Cupin_2"/>
    <property type="match status" value="1"/>
</dbReference>
<protein>
    <submittedName>
        <fullName evidence="5">Transcriptional regulator, contains XRE-family HTH domain</fullName>
    </submittedName>
</protein>
<dbReference type="GO" id="GO:0005829">
    <property type="term" value="C:cytosol"/>
    <property type="evidence" value="ECO:0007669"/>
    <property type="project" value="TreeGrafter"/>
</dbReference>
<dbReference type="SUPFAM" id="SSF47413">
    <property type="entry name" value="lambda repressor-like DNA-binding domains"/>
    <property type="match status" value="1"/>
</dbReference>
<gene>
    <name evidence="5" type="ORF">SAMN05216476_2921</name>
</gene>
<keyword evidence="3" id="KW-0804">Transcription</keyword>
<dbReference type="Proteomes" id="UP000183772">
    <property type="component" value="Chromosome I"/>
</dbReference>
<dbReference type="InterPro" id="IPR014710">
    <property type="entry name" value="RmlC-like_jellyroll"/>
</dbReference>
<evidence type="ECO:0000256" key="2">
    <source>
        <dbReference type="ARBA" id="ARBA00023125"/>
    </source>
</evidence>
<dbReference type="GO" id="GO:0003700">
    <property type="term" value="F:DNA-binding transcription factor activity"/>
    <property type="evidence" value="ECO:0007669"/>
    <property type="project" value="TreeGrafter"/>
</dbReference>
<accession>A0AAX2DCC1</accession>
<keyword evidence="2" id="KW-0238">DNA-binding</keyword>
<dbReference type="EMBL" id="LT629790">
    <property type="protein sequence ID" value="SDU53563.1"/>
    <property type="molecule type" value="Genomic_DNA"/>
</dbReference>
<dbReference type="CDD" id="cd00093">
    <property type="entry name" value="HTH_XRE"/>
    <property type="match status" value="1"/>
</dbReference>
<dbReference type="Pfam" id="PF01381">
    <property type="entry name" value="HTH_3"/>
    <property type="match status" value="1"/>
</dbReference>
<dbReference type="PANTHER" id="PTHR46797:SF23">
    <property type="entry name" value="HTH-TYPE TRANSCRIPTIONAL REGULATOR SUTR"/>
    <property type="match status" value="1"/>
</dbReference>
<dbReference type="InterPro" id="IPR001387">
    <property type="entry name" value="Cro/C1-type_HTH"/>
</dbReference>
<keyword evidence="1" id="KW-0805">Transcription regulation</keyword>
<evidence type="ECO:0000313" key="5">
    <source>
        <dbReference type="EMBL" id="SDU53563.1"/>
    </source>
</evidence>
<evidence type="ECO:0000259" key="4">
    <source>
        <dbReference type="PROSITE" id="PS50943"/>
    </source>
</evidence>
<keyword evidence="6" id="KW-1185">Reference proteome</keyword>
<dbReference type="InterPro" id="IPR013096">
    <property type="entry name" value="Cupin_2"/>
</dbReference>
<dbReference type="Gene3D" id="1.10.260.40">
    <property type="entry name" value="lambda repressor-like DNA-binding domains"/>
    <property type="match status" value="1"/>
</dbReference>
<dbReference type="SUPFAM" id="SSF51182">
    <property type="entry name" value="RmlC-like cupins"/>
    <property type="match status" value="1"/>
</dbReference>
<evidence type="ECO:0000256" key="1">
    <source>
        <dbReference type="ARBA" id="ARBA00023015"/>
    </source>
</evidence>
<organism evidence="5 6">
    <name type="scientific">Pseudomonas mediterranea</name>
    <dbReference type="NCBI Taxonomy" id="183795"/>
    <lineage>
        <taxon>Bacteria</taxon>
        <taxon>Pseudomonadati</taxon>
        <taxon>Pseudomonadota</taxon>
        <taxon>Gammaproteobacteria</taxon>
        <taxon>Pseudomonadales</taxon>
        <taxon>Pseudomonadaceae</taxon>
        <taxon>Pseudomonas</taxon>
    </lineage>
</organism>
<evidence type="ECO:0000256" key="3">
    <source>
        <dbReference type="ARBA" id="ARBA00023163"/>
    </source>
</evidence>
<dbReference type="PROSITE" id="PS50943">
    <property type="entry name" value="HTH_CROC1"/>
    <property type="match status" value="1"/>
</dbReference>
<proteinExistence type="predicted"/>
<evidence type="ECO:0000313" key="6">
    <source>
        <dbReference type="Proteomes" id="UP000183772"/>
    </source>
</evidence>
<dbReference type="CDD" id="cd02209">
    <property type="entry name" value="cupin_XRE_C"/>
    <property type="match status" value="1"/>
</dbReference>